<name>A0ABR8BFB6_9NOSO</name>
<accession>A0ABR8BFB6</accession>
<gene>
    <name evidence="1" type="ORF">H6G14_16005</name>
</gene>
<keyword evidence="2" id="KW-1185">Reference proteome</keyword>
<feature type="non-terminal residue" evidence="1">
    <location>
        <position position="1131"/>
    </location>
</feature>
<dbReference type="SUPFAM" id="SSF141072">
    <property type="entry name" value="CalX-like"/>
    <property type="match status" value="2"/>
</dbReference>
<dbReference type="Gene3D" id="2.60.40.3440">
    <property type="match status" value="5"/>
</dbReference>
<comment type="caution">
    <text evidence="1">The sequence shown here is derived from an EMBL/GenBank/DDBJ whole genome shotgun (WGS) entry which is preliminary data.</text>
</comment>
<dbReference type="Gene3D" id="2.60.40.2030">
    <property type="match status" value="1"/>
</dbReference>
<dbReference type="Proteomes" id="UP000621307">
    <property type="component" value="Unassembled WGS sequence"/>
</dbReference>
<proteinExistence type="predicted"/>
<dbReference type="InterPro" id="IPR038081">
    <property type="entry name" value="CalX-like_sf"/>
</dbReference>
<dbReference type="InterPro" id="IPR010221">
    <property type="entry name" value="VCBS_dom"/>
</dbReference>
<dbReference type="EMBL" id="JACJQL010000022">
    <property type="protein sequence ID" value="MBD2252792.1"/>
    <property type="molecule type" value="Genomic_DNA"/>
</dbReference>
<reference evidence="1 2" key="1">
    <citation type="journal article" date="2020" name="ISME J.">
        <title>Comparative genomics reveals insights into cyanobacterial evolution and habitat adaptation.</title>
        <authorList>
            <person name="Chen M.Y."/>
            <person name="Teng W.K."/>
            <person name="Zhao L."/>
            <person name="Hu C.X."/>
            <person name="Zhou Y.K."/>
            <person name="Han B.P."/>
            <person name="Song L.R."/>
            <person name="Shu W.S."/>
        </authorList>
    </citation>
    <scope>NUCLEOTIDE SEQUENCE [LARGE SCALE GENOMIC DNA]</scope>
    <source>
        <strain evidence="1 2">FACHB-3921</strain>
    </source>
</reference>
<sequence>MTTVKFTTNTTTIIETQDTVLTFRFELSEPPPAGGVRVYLLGNVPQSLTQLDLFAISFTGGGVPQGDFDFSGFFFNITSQVATVSVPIFQDGIPEGQQSVVYTLQSGTGYTVDPSFSAVTVNFYDNPSQVPPPPPPNNPPVTVNDSYSTQAGQQLVVGATNGVLSNDTDAQSDPLTAAVVQAPSNGSVTLNADGSFAYTPNAGFVGTDSFTYLANDTKANSAPATVSITVTAPPPPPNNPPVTVNDSYSTEAGQQLVVAVANGVLSNDTDAQSDPLTAAVVQAPSNGTLSFNADGSFAYTPNAGFVGTDSFTYLANDTKANSAPATVSITVTAPPPPPNDPPATVNDSYSTQAGQQLVVAAANGVLSNDTDAQSDPLTAAVVQAPSNGTLSFNADGSFAYTPNAGFVGTDSFTYLANDTKANSAPATVSITVTAPPPPPNDPPVTVNDSYSTEAGQALIVDAANGVLSNDTDAQSDPLTAAVAQAPSNGIVTFNTDGSFTYTPNAGFVGTDSFTYLANDSKTNSTPATVNITVNAAPPPPNDPPVTVNDSYTTTVGQELIVDVANGVLSNDTDAQSDSLTAAVVQAPNNGSLTLNSNGSFSYTPNAGFSGTDSFTYRANDSKADSTPATVNITVNPPTTMPTISFTASPTNLVEANNDSIVLTFQLSEPPPEGGLEVTFDSGVERSLAEFDVFSAAFDGVRFLRANATSSAVTVRLLQQTATITLPLFRDEVVEGAETFTYTLSPVPGYDFVPGENAITFTINDTAPSTLPVVSLTASPDVVSEAEGTVLTLTFNTTGDIPPEGITVRLQGDVANILRQFTAAQVRFDAEANVFYRFDRPLVETGVTGGTLDLFALETDLSSFTFTILEPTATINLPVLNDILEESDATFTYTLQAGEGYTVDPAASSASFTVTDGVPGGVGPVVSVSATPTTLFESEQTVLTITFTLDSPPPEGGVVVYLDSGVPRSIAQFNVTVDNPRNPEDTLNPVGLTTTGGAIAGTNEFVSAVLLRITEQTATITVPVFNNGEVDGPRTYTYTLRDGEQYQVNPEANQVTITIDDTMTIEQPVVGFTASPVVSEVDGPGVVLIFNAQGIIPAEGVVVSVGGDFRTSAVEQGLQFRQVVESEGVEYL</sequence>
<evidence type="ECO:0000313" key="2">
    <source>
        <dbReference type="Proteomes" id="UP000621307"/>
    </source>
</evidence>
<organism evidence="1 2">
    <name type="scientific">Nostoc parmelioides FACHB-3921</name>
    <dbReference type="NCBI Taxonomy" id="2692909"/>
    <lineage>
        <taxon>Bacteria</taxon>
        <taxon>Bacillati</taxon>
        <taxon>Cyanobacteriota</taxon>
        <taxon>Cyanophyceae</taxon>
        <taxon>Nostocales</taxon>
        <taxon>Nostocaceae</taxon>
        <taxon>Nostoc</taxon>
    </lineage>
</organism>
<evidence type="ECO:0000313" key="1">
    <source>
        <dbReference type="EMBL" id="MBD2252792.1"/>
    </source>
</evidence>
<dbReference type="RefSeq" id="WP_190568364.1">
    <property type="nucleotide sequence ID" value="NZ_JACJQL010000022.1"/>
</dbReference>
<protein>
    <submittedName>
        <fullName evidence="1">Tandem-95 repeat protein</fullName>
    </submittedName>
</protein>
<dbReference type="PANTHER" id="PTHR34720:SF9">
    <property type="entry name" value="BLR4714 PROTEIN"/>
    <property type="match status" value="1"/>
</dbReference>
<dbReference type="NCBIfam" id="TIGR01965">
    <property type="entry name" value="VCBS_repeat"/>
    <property type="match status" value="1"/>
</dbReference>
<dbReference type="NCBIfam" id="NF012211">
    <property type="entry name" value="tand_rpt_95"/>
    <property type="match status" value="5"/>
</dbReference>
<dbReference type="Pfam" id="PF17963">
    <property type="entry name" value="Big_9"/>
    <property type="match status" value="5"/>
</dbReference>
<dbReference type="PANTHER" id="PTHR34720">
    <property type="entry name" value="MICROCYSTIN DEPENDENT PROTEIN"/>
    <property type="match status" value="1"/>
</dbReference>